<dbReference type="NCBIfam" id="NF004363">
    <property type="entry name" value="PRK05738.2-4"/>
    <property type="match status" value="1"/>
</dbReference>
<dbReference type="GO" id="GO:0019843">
    <property type="term" value="F:rRNA binding"/>
    <property type="evidence" value="ECO:0007669"/>
    <property type="project" value="UniProtKB-UniRule"/>
</dbReference>
<protein>
    <recommendedName>
        <fullName evidence="6">Large ribosomal subunit protein uL23</fullName>
    </recommendedName>
</protein>
<evidence type="ECO:0000313" key="9">
    <source>
        <dbReference type="Proteomes" id="UP000177682"/>
    </source>
</evidence>
<comment type="caution">
    <text evidence="8">The sequence shown here is derived from an EMBL/GenBank/DDBJ whole genome shotgun (WGS) entry which is preliminary data.</text>
</comment>
<dbReference type="SUPFAM" id="SSF54189">
    <property type="entry name" value="Ribosomal proteins S24e, L23 and L15e"/>
    <property type="match status" value="1"/>
</dbReference>
<dbReference type="GO" id="GO:1990904">
    <property type="term" value="C:ribonucleoprotein complex"/>
    <property type="evidence" value="ECO:0007669"/>
    <property type="project" value="UniProtKB-KW"/>
</dbReference>
<comment type="subunit">
    <text evidence="6">Part of the 50S ribosomal subunit. Contacts protein L29, and trigger factor when it is bound to the ribosome.</text>
</comment>
<dbReference type="HAMAP" id="MF_01369_B">
    <property type="entry name" value="Ribosomal_uL23_B"/>
    <property type="match status" value="1"/>
</dbReference>
<accession>A0A1F5PKS0</accession>
<dbReference type="GO" id="GO:0003735">
    <property type="term" value="F:structural constituent of ribosome"/>
    <property type="evidence" value="ECO:0007669"/>
    <property type="project" value="InterPro"/>
</dbReference>
<keyword evidence="5 6" id="KW-0687">Ribonucleoprotein</keyword>
<dbReference type="Proteomes" id="UP000177682">
    <property type="component" value="Unassembled WGS sequence"/>
</dbReference>
<dbReference type="PROSITE" id="PS00050">
    <property type="entry name" value="RIBOSOMAL_L23"/>
    <property type="match status" value="1"/>
</dbReference>
<dbReference type="Gene3D" id="3.30.70.330">
    <property type="match status" value="1"/>
</dbReference>
<keyword evidence="2 6" id="KW-0699">rRNA-binding</keyword>
<evidence type="ECO:0000313" key="8">
    <source>
        <dbReference type="EMBL" id="OGE90404.1"/>
    </source>
</evidence>
<evidence type="ECO:0000256" key="3">
    <source>
        <dbReference type="ARBA" id="ARBA00022884"/>
    </source>
</evidence>
<dbReference type="GO" id="GO:0006412">
    <property type="term" value="P:translation"/>
    <property type="evidence" value="ECO:0007669"/>
    <property type="project" value="UniProtKB-UniRule"/>
</dbReference>
<dbReference type="InterPro" id="IPR001014">
    <property type="entry name" value="Ribosomal_uL23_CS"/>
</dbReference>
<evidence type="ECO:0000256" key="6">
    <source>
        <dbReference type="HAMAP-Rule" id="MF_01369"/>
    </source>
</evidence>
<evidence type="ECO:0000256" key="7">
    <source>
        <dbReference type="RuleBase" id="RU003934"/>
    </source>
</evidence>
<organism evidence="8 9">
    <name type="scientific">Candidatus Doudnabacteria bacterium RIFCSPHIGHO2_12_FULL_48_16</name>
    <dbReference type="NCBI Taxonomy" id="1817838"/>
    <lineage>
        <taxon>Bacteria</taxon>
        <taxon>Candidatus Doudnaibacteriota</taxon>
    </lineage>
</organism>
<evidence type="ECO:0000256" key="2">
    <source>
        <dbReference type="ARBA" id="ARBA00022730"/>
    </source>
</evidence>
<evidence type="ECO:0000256" key="5">
    <source>
        <dbReference type="ARBA" id="ARBA00023274"/>
    </source>
</evidence>
<dbReference type="Pfam" id="PF00276">
    <property type="entry name" value="Ribosomal_L23"/>
    <property type="match status" value="1"/>
</dbReference>
<dbReference type="InterPro" id="IPR012677">
    <property type="entry name" value="Nucleotide-bd_a/b_plait_sf"/>
</dbReference>
<reference evidence="8 9" key="1">
    <citation type="journal article" date="2016" name="Nat. Commun.">
        <title>Thousands of microbial genomes shed light on interconnected biogeochemical processes in an aquifer system.</title>
        <authorList>
            <person name="Anantharaman K."/>
            <person name="Brown C.T."/>
            <person name="Hug L.A."/>
            <person name="Sharon I."/>
            <person name="Castelle C.J."/>
            <person name="Probst A.J."/>
            <person name="Thomas B.C."/>
            <person name="Singh A."/>
            <person name="Wilkins M.J."/>
            <person name="Karaoz U."/>
            <person name="Brodie E.L."/>
            <person name="Williams K.H."/>
            <person name="Hubbard S.S."/>
            <person name="Banfield J.F."/>
        </authorList>
    </citation>
    <scope>NUCLEOTIDE SEQUENCE [LARGE SCALE GENOMIC DNA]</scope>
</reference>
<keyword evidence="4 6" id="KW-0689">Ribosomal protein</keyword>
<keyword evidence="3 6" id="KW-0694">RNA-binding</keyword>
<dbReference type="InterPro" id="IPR013025">
    <property type="entry name" value="Ribosomal_uL23-like"/>
</dbReference>
<comment type="function">
    <text evidence="6">One of the early assembly proteins it binds 23S rRNA. One of the proteins that surrounds the polypeptide exit tunnel on the outside of the ribosome. Forms the main docking site for trigger factor binding to the ribosome.</text>
</comment>
<dbReference type="GO" id="GO:0005840">
    <property type="term" value="C:ribosome"/>
    <property type="evidence" value="ECO:0007669"/>
    <property type="project" value="UniProtKB-KW"/>
</dbReference>
<comment type="similarity">
    <text evidence="1 6 7">Belongs to the universal ribosomal protein uL23 family.</text>
</comment>
<dbReference type="EMBL" id="MFEY01000007">
    <property type="protein sequence ID" value="OGE90404.1"/>
    <property type="molecule type" value="Genomic_DNA"/>
</dbReference>
<proteinExistence type="inferred from homology"/>
<gene>
    <name evidence="6" type="primary">rplW</name>
    <name evidence="8" type="ORF">A3E29_02785</name>
</gene>
<name>A0A1F5PKS0_9BACT</name>
<sequence>MRNYHLSEKSNLFSQSGRYVFRVAKNTNKIEVKKAVEQVYDVHVVSVNMISVTGKKRRHGHSTGKTQDWKKAIVTLKTGEKISSLAEGI</sequence>
<evidence type="ECO:0000256" key="4">
    <source>
        <dbReference type="ARBA" id="ARBA00022980"/>
    </source>
</evidence>
<dbReference type="AlphaFoldDB" id="A0A1F5PKS0"/>
<evidence type="ECO:0000256" key="1">
    <source>
        <dbReference type="ARBA" id="ARBA00006700"/>
    </source>
</evidence>
<dbReference type="InterPro" id="IPR012678">
    <property type="entry name" value="Ribosomal_uL23/eL15/eS24_sf"/>
</dbReference>